<name>A0A5C8V8M6_9FLAO</name>
<feature type="region of interest" description="Disordered" evidence="1">
    <location>
        <begin position="204"/>
        <end position="226"/>
    </location>
</feature>
<comment type="caution">
    <text evidence="2">The sequence shown here is derived from an EMBL/GenBank/DDBJ whole genome shotgun (WGS) entry which is preliminary data.</text>
</comment>
<dbReference type="AlphaFoldDB" id="A0A5C8V8M6"/>
<proteinExistence type="predicted"/>
<gene>
    <name evidence="2" type="ORF">FVB32_05405</name>
</gene>
<protein>
    <submittedName>
        <fullName evidence="2">Uncharacterized protein</fullName>
    </submittedName>
</protein>
<evidence type="ECO:0000256" key="1">
    <source>
        <dbReference type="SAM" id="MobiDB-lite"/>
    </source>
</evidence>
<dbReference type="Proteomes" id="UP000321456">
    <property type="component" value="Unassembled WGS sequence"/>
</dbReference>
<dbReference type="EMBL" id="VRUR01000001">
    <property type="protein sequence ID" value="TXN37726.1"/>
    <property type="molecule type" value="Genomic_DNA"/>
</dbReference>
<keyword evidence="3" id="KW-1185">Reference proteome</keyword>
<evidence type="ECO:0000313" key="3">
    <source>
        <dbReference type="Proteomes" id="UP000321456"/>
    </source>
</evidence>
<organism evidence="2 3">
    <name type="scientific">Flagellimonas hymeniacidonis</name>
    <dbReference type="NCBI Taxonomy" id="2603628"/>
    <lineage>
        <taxon>Bacteria</taxon>
        <taxon>Pseudomonadati</taxon>
        <taxon>Bacteroidota</taxon>
        <taxon>Flavobacteriia</taxon>
        <taxon>Flavobacteriales</taxon>
        <taxon>Flavobacteriaceae</taxon>
        <taxon>Flagellimonas</taxon>
    </lineage>
</organism>
<evidence type="ECO:0000313" key="2">
    <source>
        <dbReference type="EMBL" id="TXN37726.1"/>
    </source>
</evidence>
<accession>A0A5C8V8M6</accession>
<reference evidence="2 3" key="1">
    <citation type="submission" date="2019-08" db="EMBL/GenBank/DDBJ databases">
        <title>Professor.</title>
        <authorList>
            <person name="Park J.S."/>
        </authorList>
    </citation>
    <scope>NUCLEOTIDE SEQUENCE [LARGE SCALE GENOMIC DNA]</scope>
    <source>
        <strain evidence="2 3">176CP5-101</strain>
    </source>
</reference>
<sequence length="282" mass="32604">MTFLSDHHKYNQLGVGPTVAINNYLENYHLKSSQPARVISRIKELRGLITGEGELSDYNVNRKLYNAPKHWGSQESYKIELSRAFEQFKFYHSTVPKFTELEKEIFGIDNTKPIVIDEFTANYYDPNNLDLYNRHDYYRGSYFDTKSQMRDFINEYLEIVPLGYYTLNKRKNLSKLKNGPIIITGDDEKHFSLVLALRKPKTIRPTNLTGKSKKSDSNSSRAARGQAIPDNSFTSMDITSIEGNLDEETLISEYLNKINLRIQLKLSSSFGPLYTLDFPLRN</sequence>
<dbReference type="RefSeq" id="WP_147741935.1">
    <property type="nucleotide sequence ID" value="NZ_VRUR01000001.1"/>
</dbReference>